<protein>
    <submittedName>
        <fullName evidence="2">DUF4124 domain-containing protein</fullName>
    </submittedName>
</protein>
<evidence type="ECO:0000313" key="2">
    <source>
        <dbReference type="EMBL" id="QFY44599.1"/>
    </source>
</evidence>
<accession>A0A5Q0BLW9</accession>
<keyword evidence="3" id="KW-1185">Reference proteome</keyword>
<reference evidence="2 3" key="1">
    <citation type="submission" date="2019-09" db="EMBL/GenBank/DDBJ databases">
        <title>Ecophysiology of the spiral-shaped methanotroph Methylospira mobilis as revealed by the complete genome sequence.</title>
        <authorList>
            <person name="Oshkin I.Y."/>
            <person name="Dedysh S.N."/>
            <person name="Miroshnikov K."/>
            <person name="Danilova O.V."/>
            <person name="Hakobyan A."/>
            <person name="Liesack W."/>
        </authorList>
    </citation>
    <scope>NUCLEOTIDE SEQUENCE [LARGE SCALE GENOMIC DNA]</scope>
    <source>
        <strain evidence="2 3">Shm1</strain>
    </source>
</reference>
<evidence type="ECO:0000313" key="3">
    <source>
        <dbReference type="Proteomes" id="UP000325755"/>
    </source>
</evidence>
<dbReference type="Proteomes" id="UP000325755">
    <property type="component" value="Chromosome"/>
</dbReference>
<feature type="signal peptide" evidence="1">
    <location>
        <begin position="1"/>
        <end position="21"/>
    </location>
</feature>
<dbReference type="RefSeq" id="WP_153250562.1">
    <property type="nucleotide sequence ID" value="NZ_CP044205.1"/>
</dbReference>
<dbReference type="OrthoDB" id="6089671at2"/>
<gene>
    <name evidence="2" type="ORF">F6R98_19825</name>
</gene>
<evidence type="ECO:0000256" key="1">
    <source>
        <dbReference type="SAM" id="SignalP"/>
    </source>
</evidence>
<organism evidence="2 3">
    <name type="scientific">Candidatus Methylospira mobilis</name>
    <dbReference type="NCBI Taxonomy" id="1808979"/>
    <lineage>
        <taxon>Bacteria</taxon>
        <taxon>Pseudomonadati</taxon>
        <taxon>Pseudomonadota</taxon>
        <taxon>Gammaproteobacteria</taxon>
        <taxon>Methylococcales</taxon>
        <taxon>Methylococcaceae</taxon>
        <taxon>Candidatus Methylospira</taxon>
    </lineage>
</organism>
<name>A0A5Q0BLW9_9GAMM</name>
<dbReference type="KEGG" id="mmob:F6R98_19825"/>
<proteinExistence type="predicted"/>
<dbReference type="InParanoid" id="A0A5Q0BLW9"/>
<feature type="chain" id="PRO_5024962594" evidence="1">
    <location>
        <begin position="22"/>
        <end position="72"/>
    </location>
</feature>
<dbReference type="EMBL" id="CP044205">
    <property type="protein sequence ID" value="QFY44599.1"/>
    <property type="molecule type" value="Genomic_DNA"/>
</dbReference>
<dbReference type="AlphaFoldDB" id="A0A5Q0BLW9"/>
<keyword evidence="1" id="KW-0732">Signal</keyword>
<sequence length="72" mass="8058">MYRKLISFALFLMLFCSASLAETAPWYKWRSKLDGNVVCSQTSPGDGWEKISGPYKTVRCDIPGRPGLRSGL</sequence>